<keyword evidence="5" id="KW-1185">Reference proteome</keyword>
<dbReference type="PANTHER" id="PTHR35530:SF2">
    <property type="entry name" value="BSL4019 PROTEIN"/>
    <property type="match status" value="1"/>
</dbReference>
<dbReference type="Proteomes" id="UP000238937">
    <property type="component" value="Unassembled WGS sequence"/>
</dbReference>
<dbReference type="InterPro" id="IPR004370">
    <property type="entry name" value="4-OT-like_dom"/>
</dbReference>
<dbReference type="OrthoDB" id="9799841at2"/>
<evidence type="ECO:0000256" key="2">
    <source>
        <dbReference type="ARBA" id="ARBA00023235"/>
    </source>
</evidence>
<dbReference type="GO" id="GO:0016853">
    <property type="term" value="F:isomerase activity"/>
    <property type="evidence" value="ECO:0007669"/>
    <property type="project" value="UniProtKB-KW"/>
</dbReference>
<evidence type="ECO:0000259" key="3">
    <source>
        <dbReference type="Pfam" id="PF01361"/>
    </source>
</evidence>
<evidence type="ECO:0000256" key="1">
    <source>
        <dbReference type="ARBA" id="ARBA00006723"/>
    </source>
</evidence>
<dbReference type="Gene3D" id="3.30.429.10">
    <property type="entry name" value="Macrophage Migration Inhibitory Factor"/>
    <property type="match status" value="1"/>
</dbReference>
<keyword evidence="2" id="KW-0413">Isomerase</keyword>
<dbReference type="PANTHER" id="PTHR35530">
    <property type="entry name" value="TAUTOMERASE-RELATED"/>
    <property type="match status" value="1"/>
</dbReference>
<reference evidence="4 5" key="1">
    <citation type="submission" date="2018-03" db="EMBL/GenBank/DDBJ databases">
        <title>The ancient ancestry and fast evolution of plastids.</title>
        <authorList>
            <person name="Moore K.R."/>
            <person name="Magnabosco C."/>
            <person name="Momper L."/>
            <person name="Gold D.A."/>
            <person name="Bosak T."/>
            <person name="Fournier G.P."/>
        </authorList>
    </citation>
    <scope>NUCLEOTIDE SEQUENCE [LARGE SCALE GENOMIC DNA]</scope>
    <source>
        <strain evidence="4 5">CCALA 037</strain>
    </source>
</reference>
<proteinExistence type="inferred from homology"/>
<dbReference type="EMBL" id="PVWO01000092">
    <property type="protein sequence ID" value="PSB57112.1"/>
    <property type="molecule type" value="Genomic_DNA"/>
</dbReference>
<accession>A0A2T1GHG4</accession>
<name>A0A2T1GHG4_9CYAN</name>
<evidence type="ECO:0000313" key="4">
    <source>
        <dbReference type="EMBL" id="PSB57112.1"/>
    </source>
</evidence>
<protein>
    <submittedName>
        <fullName evidence="4">4-oxalocrotonate tautomerase</fullName>
    </submittedName>
</protein>
<sequence length="72" mass="7789">MPLINVKVIEGVLTSTQKQEIIRKLTDTMVSIEGENVRPVTWVVVEEVKSGDWGIGGNPLTTKDAQALVAGK</sequence>
<dbReference type="SUPFAM" id="SSF55331">
    <property type="entry name" value="Tautomerase/MIF"/>
    <property type="match status" value="1"/>
</dbReference>
<gene>
    <name evidence="4" type="ORF">C7B77_09585</name>
</gene>
<evidence type="ECO:0000313" key="5">
    <source>
        <dbReference type="Proteomes" id="UP000238937"/>
    </source>
</evidence>
<dbReference type="Pfam" id="PF01361">
    <property type="entry name" value="Tautomerase"/>
    <property type="match status" value="1"/>
</dbReference>
<comment type="caution">
    <text evidence="4">The sequence shown here is derived from an EMBL/GenBank/DDBJ whole genome shotgun (WGS) entry which is preliminary data.</text>
</comment>
<comment type="similarity">
    <text evidence="1">Belongs to the 4-oxalocrotonate tautomerase family.</text>
</comment>
<feature type="domain" description="4-oxalocrotonate tautomerase-like" evidence="3">
    <location>
        <begin position="2"/>
        <end position="62"/>
    </location>
</feature>
<organism evidence="4 5">
    <name type="scientific">Chamaesiphon polymorphus CCALA 037</name>
    <dbReference type="NCBI Taxonomy" id="2107692"/>
    <lineage>
        <taxon>Bacteria</taxon>
        <taxon>Bacillati</taxon>
        <taxon>Cyanobacteriota</taxon>
        <taxon>Cyanophyceae</taxon>
        <taxon>Gomontiellales</taxon>
        <taxon>Chamaesiphonaceae</taxon>
        <taxon>Chamaesiphon</taxon>
    </lineage>
</organism>
<dbReference type="AlphaFoldDB" id="A0A2T1GHG4"/>
<dbReference type="RefSeq" id="WP_106303374.1">
    <property type="nucleotide sequence ID" value="NZ_PVWO01000092.1"/>
</dbReference>
<dbReference type="InterPro" id="IPR014347">
    <property type="entry name" value="Tautomerase/MIF_sf"/>
</dbReference>